<dbReference type="InterPro" id="IPR001650">
    <property type="entry name" value="Helicase_C-like"/>
</dbReference>
<evidence type="ECO:0000256" key="10">
    <source>
        <dbReference type="ARBA" id="ARBA00023242"/>
    </source>
</evidence>
<dbReference type="CDD" id="cd18003">
    <property type="entry name" value="DEXQc_SRCAP"/>
    <property type="match status" value="1"/>
</dbReference>
<dbReference type="GO" id="GO:0004386">
    <property type="term" value="F:helicase activity"/>
    <property type="evidence" value="ECO:0007669"/>
    <property type="project" value="UniProtKB-KW"/>
</dbReference>
<keyword evidence="15" id="KW-1185">Reference proteome</keyword>
<keyword evidence="7" id="KW-0156">Chromatin regulator</keyword>
<dbReference type="CDD" id="cd18793">
    <property type="entry name" value="SF2_C_SNF"/>
    <property type="match status" value="1"/>
</dbReference>
<dbReference type="InterPro" id="IPR050520">
    <property type="entry name" value="INO80/SWR1_helicase"/>
</dbReference>
<dbReference type="GO" id="GO:0042393">
    <property type="term" value="F:histone binding"/>
    <property type="evidence" value="ECO:0007669"/>
    <property type="project" value="TreeGrafter"/>
</dbReference>
<evidence type="ECO:0000256" key="7">
    <source>
        <dbReference type="ARBA" id="ARBA00022853"/>
    </source>
</evidence>
<evidence type="ECO:0000259" key="13">
    <source>
        <dbReference type="PROSITE" id="PS51194"/>
    </source>
</evidence>
<dbReference type="PROSITE" id="PS51194">
    <property type="entry name" value="HELICASE_CTER"/>
    <property type="match status" value="1"/>
</dbReference>
<feature type="compositionally biased region" description="Basic and acidic residues" evidence="11">
    <location>
        <begin position="46"/>
        <end position="61"/>
    </location>
</feature>
<feature type="compositionally biased region" description="Polar residues" evidence="11">
    <location>
        <begin position="29"/>
        <end position="45"/>
    </location>
</feature>
<dbReference type="FunFam" id="3.40.50.10810:FF:000005">
    <property type="entry name" value="Photoperiod-independent early flowering 1"/>
    <property type="match status" value="1"/>
</dbReference>
<comment type="similarity">
    <text evidence="2">Belongs to the SNF2/RAD54 helicase family. SWR1 subfamily.</text>
</comment>
<keyword evidence="6" id="KW-0067">ATP-binding</keyword>
<dbReference type="SMART" id="SM00487">
    <property type="entry name" value="DEXDc"/>
    <property type="match status" value="1"/>
</dbReference>
<dbReference type="Gene3D" id="3.40.50.300">
    <property type="entry name" value="P-loop containing nucleotide triphosphate hydrolases"/>
    <property type="match status" value="1"/>
</dbReference>
<comment type="subcellular location">
    <subcellularLocation>
        <location evidence="1">Nucleus</location>
    </subcellularLocation>
</comment>
<feature type="compositionally biased region" description="Acidic residues" evidence="11">
    <location>
        <begin position="832"/>
        <end position="844"/>
    </location>
</feature>
<dbReference type="PANTHER" id="PTHR45685">
    <property type="entry name" value="HELICASE SRCAP-RELATED"/>
    <property type="match status" value="1"/>
</dbReference>
<protein>
    <submittedName>
        <fullName evidence="14">SNF2 family N-terminal domain-containing protein</fullName>
    </submittedName>
</protein>
<feature type="domain" description="Helicase ATP-binding" evidence="12">
    <location>
        <begin position="103"/>
        <end position="268"/>
    </location>
</feature>
<dbReference type="STRING" id="78915.A0A4P9XSE0"/>
<organism evidence="14 15">
    <name type="scientific">Thamnocephalis sphaerospora</name>
    <dbReference type="NCBI Taxonomy" id="78915"/>
    <lineage>
        <taxon>Eukaryota</taxon>
        <taxon>Fungi</taxon>
        <taxon>Fungi incertae sedis</taxon>
        <taxon>Zoopagomycota</taxon>
        <taxon>Zoopagomycotina</taxon>
        <taxon>Zoopagomycetes</taxon>
        <taxon>Zoopagales</taxon>
        <taxon>Sigmoideomycetaceae</taxon>
        <taxon>Thamnocephalis</taxon>
    </lineage>
</organism>
<evidence type="ECO:0000256" key="3">
    <source>
        <dbReference type="ARBA" id="ARBA00022741"/>
    </source>
</evidence>
<feature type="compositionally biased region" description="Acidic residues" evidence="11">
    <location>
        <begin position="1"/>
        <end position="13"/>
    </location>
</feature>
<dbReference type="AlphaFoldDB" id="A0A4P9XSE0"/>
<reference evidence="15" key="1">
    <citation type="journal article" date="2018" name="Nat. Microbiol.">
        <title>Leveraging single-cell genomics to expand the fungal tree of life.</title>
        <authorList>
            <person name="Ahrendt S.R."/>
            <person name="Quandt C.A."/>
            <person name="Ciobanu D."/>
            <person name="Clum A."/>
            <person name="Salamov A."/>
            <person name="Andreopoulos B."/>
            <person name="Cheng J.F."/>
            <person name="Woyke T."/>
            <person name="Pelin A."/>
            <person name="Henrissat B."/>
            <person name="Reynolds N.K."/>
            <person name="Benny G.L."/>
            <person name="Smith M.E."/>
            <person name="James T.Y."/>
            <person name="Grigoriev I.V."/>
        </authorList>
    </citation>
    <scope>NUCLEOTIDE SEQUENCE [LARGE SCALE GENOMIC DNA]</scope>
    <source>
        <strain evidence="15">RSA 1356</strain>
    </source>
</reference>
<keyword evidence="5" id="KW-0347">Helicase</keyword>
<dbReference type="PANTHER" id="PTHR45685:SF1">
    <property type="entry name" value="HELICASE SRCAP"/>
    <property type="match status" value="1"/>
</dbReference>
<dbReference type="GO" id="GO:0005524">
    <property type="term" value="F:ATP binding"/>
    <property type="evidence" value="ECO:0007669"/>
    <property type="project" value="UniProtKB-KW"/>
</dbReference>
<dbReference type="SUPFAM" id="SSF52540">
    <property type="entry name" value="P-loop containing nucleoside triphosphate hydrolases"/>
    <property type="match status" value="2"/>
</dbReference>
<dbReference type="PROSITE" id="PS51192">
    <property type="entry name" value="HELICASE_ATP_BIND_1"/>
    <property type="match status" value="1"/>
</dbReference>
<feature type="region of interest" description="Disordered" evidence="11">
    <location>
        <begin position="794"/>
        <end position="847"/>
    </location>
</feature>
<dbReference type="Pfam" id="PF00271">
    <property type="entry name" value="Helicase_C"/>
    <property type="match status" value="1"/>
</dbReference>
<proteinExistence type="inferred from homology"/>
<keyword evidence="9" id="KW-0010">Activator</keyword>
<dbReference type="InterPro" id="IPR038718">
    <property type="entry name" value="SNF2-like_sf"/>
</dbReference>
<feature type="compositionally biased region" description="Polar residues" evidence="11">
    <location>
        <begin position="62"/>
        <end position="75"/>
    </location>
</feature>
<evidence type="ECO:0000313" key="14">
    <source>
        <dbReference type="EMBL" id="RKP08892.1"/>
    </source>
</evidence>
<dbReference type="SMART" id="SM00490">
    <property type="entry name" value="HELICc"/>
    <property type="match status" value="1"/>
</dbReference>
<keyword evidence="3" id="KW-0547">Nucleotide-binding</keyword>
<dbReference type="OrthoDB" id="372624at2759"/>
<dbReference type="InterPro" id="IPR027417">
    <property type="entry name" value="P-loop_NTPase"/>
</dbReference>
<evidence type="ECO:0000259" key="12">
    <source>
        <dbReference type="PROSITE" id="PS51192"/>
    </source>
</evidence>
<evidence type="ECO:0000313" key="15">
    <source>
        <dbReference type="Proteomes" id="UP000271241"/>
    </source>
</evidence>
<evidence type="ECO:0000256" key="5">
    <source>
        <dbReference type="ARBA" id="ARBA00022806"/>
    </source>
</evidence>
<evidence type="ECO:0000256" key="1">
    <source>
        <dbReference type="ARBA" id="ARBA00004123"/>
    </source>
</evidence>
<dbReference type="GO" id="GO:0003677">
    <property type="term" value="F:DNA binding"/>
    <property type="evidence" value="ECO:0007669"/>
    <property type="project" value="UniProtKB-KW"/>
</dbReference>
<dbReference type="GO" id="GO:0000812">
    <property type="term" value="C:Swr1 complex"/>
    <property type="evidence" value="ECO:0007669"/>
    <property type="project" value="TreeGrafter"/>
</dbReference>
<sequence length="866" mass="98997">MNSSADDDDDDNGGNDNDGNDKKVAASASLASPNKAQDWRNASSKQESKPVDEVLTDRHQAEQTTGGDNAPSPLNTALSTVGTPFLLRHKLRDYQLEGLRWMVDLHDKGLNGILADEMGLGKTIQTIALFAHLACEKGVWGPHLVVVPTSVLLNWTVELKKWCPGLKVLTYYGSAKERKERRRGWSTENSFHVCVTTYQLVLQDQAIFRRRHWYYMVLDEAHNIKNFRSQRWQTLLGFHSRHRLLLTGTPLQNNLTELWSLLYFLMPGGIAPSAQFGFASQREFQEWFGRPIDRIIQESGLDDEGVDRSQRVATVVQQLHTLLRPYLLRRIKADVEQQLPGKYEHTVWCRLSKRQRLLYDDFMARARTRETLASGHYLSIINCLMQLRKVCNHPDLFEPRPVVTSFSMPDVTLERGEALEQRVRRHLPSARWPQPDPCSLVNYHLHRAERQRLEHAQRWQRLDEQNVRHYERSPVYGGPLLHLLTQPTRGRRSTPAKVEHGTVRVESLLEQFSARLARDMAQSLHDRVENSRELLDRFAIVIPPIVVQPDRALAGVSALLSNNDTPEANSARSTLADPLHPVRARQRIGFPDKRLLQYDCGKLQTLDRLLRDLKAGGHRTLIFTQMTRMLDILEAFLNLHGHRYLRLDGATKVEQRQSMTERFNADSRIFAFILSTRSGGLGINLTGADSVIFYDSDWNPFMDRQCQDRCHRIGQTRDVHIYRLVSEHTIEDNILRKASQKRMLDNVVIQKGDFTTEFLARINWRDALALAEVEDAADVAAMRRARREAMETDRADLVDYGTSEQTQKHDDSRDSVCSPTPTDAPAEAIATADDDGEEDEDEDGPGAIEEYMLRMAEWNYAPSSDA</sequence>
<dbReference type="EMBL" id="KZ992561">
    <property type="protein sequence ID" value="RKP08892.1"/>
    <property type="molecule type" value="Genomic_DNA"/>
</dbReference>
<dbReference type="GO" id="GO:0006338">
    <property type="term" value="P:chromatin remodeling"/>
    <property type="evidence" value="ECO:0007669"/>
    <property type="project" value="TreeGrafter"/>
</dbReference>
<keyword evidence="10" id="KW-0539">Nucleus</keyword>
<name>A0A4P9XSE0_9FUNG</name>
<evidence type="ECO:0000256" key="6">
    <source>
        <dbReference type="ARBA" id="ARBA00022840"/>
    </source>
</evidence>
<feature type="region of interest" description="Disordered" evidence="11">
    <location>
        <begin position="1"/>
        <end position="75"/>
    </location>
</feature>
<dbReference type="Gene3D" id="1.20.120.850">
    <property type="entry name" value="SWI2/SNF2 ATPases, N-terminal domain"/>
    <property type="match status" value="1"/>
</dbReference>
<evidence type="ECO:0000256" key="11">
    <source>
        <dbReference type="SAM" id="MobiDB-lite"/>
    </source>
</evidence>
<dbReference type="Proteomes" id="UP000271241">
    <property type="component" value="Unassembled WGS sequence"/>
</dbReference>
<accession>A0A4P9XSE0</accession>
<gene>
    <name evidence="14" type="ORF">THASP1DRAFT_15016</name>
</gene>
<dbReference type="GO" id="GO:0016887">
    <property type="term" value="F:ATP hydrolysis activity"/>
    <property type="evidence" value="ECO:0007669"/>
    <property type="project" value="TreeGrafter"/>
</dbReference>
<evidence type="ECO:0000256" key="2">
    <source>
        <dbReference type="ARBA" id="ARBA00009220"/>
    </source>
</evidence>
<dbReference type="InterPro" id="IPR000330">
    <property type="entry name" value="SNF2_N"/>
</dbReference>
<evidence type="ECO:0000256" key="4">
    <source>
        <dbReference type="ARBA" id="ARBA00022801"/>
    </source>
</evidence>
<dbReference type="Gene3D" id="3.40.50.10810">
    <property type="entry name" value="Tandem AAA-ATPase domain"/>
    <property type="match status" value="1"/>
</dbReference>
<evidence type="ECO:0000256" key="8">
    <source>
        <dbReference type="ARBA" id="ARBA00023125"/>
    </source>
</evidence>
<keyword evidence="8" id="KW-0238">DNA-binding</keyword>
<feature type="domain" description="Helicase C-terminal" evidence="13">
    <location>
        <begin position="605"/>
        <end position="755"/>
    </location>
</feature>
<evidence type="ECO:0000256" key="9">
    <source>
        <dbReference type="ARBA" id="ARBA00023159"/>
    </source>
</evidence>
<keyword evidence="4" id="KW-0378">Hydrolase</keyword>
<dbReference type="InterPro" id="IPR049730">
    <property type="entry name" value="SNF2/RAD54-like_C"/>
</dbReference>
<dbReference type="Pfam" id="PF00176">
    <property type="entry name" value="SNF2-rel_dom"/>
    <property type="match status" value="1"/>
</dbReference>
<dbReference type="InterPro" id="IPR014001">
    <property type="entry name" value="Helicase_ATP-bd"/>
</dbReference>